<dbReference type="AlphaFoldDB" id="A0A9D4TU34"/>
<accession>A0A9D4TU34</accession>
<feature type="compositionally biased region" description="Low complexity" evidence="1">
    <location>
        <begin position="508"/>
        <end position="517"/>
    </location>
</feature>
<dbReference type="OrthoDB" id="20172at2759"/>
<feature type="compositionally biased region" description="Low complexity" evidence="1">
    <location>
        <begin position="254"/>
        <end position="271"/>
    </location>
</feature>
<protein>
    <recommendedName>
        <fullName evidence="2">C2 NT-type domain-containing protein</fullName>
    </recommendedName>
</protein>
<feature type="region of interest" description="Disordered" evidence="1">
    <location>
        <begin position="454"/>
        <end position="523"/>
    </location>
</feature>
<reference evidence="3" key="2">
    <citation type="submission" date="2020-11" db="EMBL/GenBank/DDBJ databases">
        <authorList>
            <person name="Cecchin M."/>
            <person name="Marcolungo L."/>
            <person name="Rossato M."/>
            <person name="Girolomoni L."/>
            <person name="Cosentino E."/>
            <person name="Cuine S."/>
            <person name="Li-Beisson Y."/>
            <person name="Delledonne M."/>
            <person name="Ballottari M."/>
        </authorList>
    </citation>
    <scope>NUCLEOTIDE SEQUENCE</scope>
    <source>
        <strain evidence="3">211/11P</strain>
        <tissue evidence="3">Whole cell</tissue>
    </source>
</reference>
<feature type="region of interest" description="Disordered" evidence="1">
    <location>
        <begin position="1032"/>
        <end position="1051"/>
    </location>
</feature>
<feature type="compositionally biased region" description="Gly residues" evidence="1">
    <location>
        <begin position="204"/>
        <end position="214"/>
    </location>
</feature>
<feature type="compositionally biased region" description="Polar residues" evidence="1">
    <location>
        <begin position="789"/>
        <end position="807"/>
    </location>
</feature>
<feature type="domain" description="C2 NT-type" evidence="2">
    <location>
        <begin position="4"/>
        <end position="162"/>
    </location>
</feature>
<proteinExistence type="predicted"/>
<feature type="compositionally biased region" description="Basic and acidic residues" evidence="1">
    <location>
        <begin position="478"/>
        <end position="488"/>
    </location>
</feature>
<feature type="region of interest" description="Disordered" evidence="1">
    <location>
        <begin position="348"/>
        <end position="428"/>
    </location>
</feature>
<feature type="compositionally biased region" description="Low complexity" evidence="1">
    <location>
        <begin position="358"/>
        <end position="369"/>
    </location>
</feature>
<evidence type="ECO:0000256" key="1">
    <source>
        <dbReference type="SAM" id="MobiDB-lite"/>
    </source>
</evidence>
<feature type="compositionally biased region" description="Low complexity" evidence="1">
    <location>
        <begin position="461"/>
        <end position="477"/>
    </location>
</feature>
<organism evidence="3 4">
    <name type="scientific">Chlorella vulgaris</name>
    <name type="common">Green alga</name>
    <dbReference type="NCBI Taxonomy" id="3077"/>
    <lineage>
        <taxon>Eukaryota</taxon>
        <taxon>Viridiplantae</taxon>
        <taxon>Chlorophyta</taxon>
        <taxon>core chlorophytes</taxon>
        <taxon>Trebouxiophyceae</taxon>
        <taxon>Chlorellales</taxon>
        <taxon>Chlorellaceae</taxon>
        <taxon>Chlorella clade</taxon>
        <taxon>Chlorella</taxon>
    </lineage>
</organism>
<feature type="region of interest" description="Disordered" evidence="1">
    <location>
        <begin position="750"/>
        <end position="807"/>
    </location>
</feature>
<dbReference type="Proteomes" id="UP001055712">
    <property type="component" value="Unassembled WGS sequence"/>
</dbReference>
<feature type="region of interest" description="Disordered" evidence="1">
    <location>
        <begin position="167"/>
        <end position="216"/>
    </location>
</feature>
<name>A0A9D4TU34_CHLVU</name>
<reference evidence="3" key="1">
    <citation type="journal article" date="2019" name="Plant J.">
        <title>Chlorella vulgaris genome assembly and annotation reveals the molecular basis for metabolic acclimation to high light conditions.</title>
        <authorList>
            <person name="Cecchin M."/>
            <person name="Marcolungo L."/>
            <person name="Rossato M."/>
            <person name="Girolomoni L."/>
            <person name="Cosentino E."/>
            <person name="Cuine S."/>
            <person name="Li-Beisson Y."/>
            <person name="Delledonne M."/>
            <person name="Ballottari M."/>
        </authorList>
    </citation>
    <scope>NUCLEOTIDE SEQUENCE</scope>
    <source>
        <strain evidence="3">211/11P</strain>
    </source>
</reference>
<gene>
    <name evidence="3" type="ORF">D9Q98_003484</name>
</gene>
<evidence type="ECO:0000259" key="2">
    <source>
        <dbReference type="PROSITE" id="PS51840"/>
    </source>
</evidence>
<evidence type="ECO:0000313" key="4">
    <source>
        <dbReference type="Proteomes" id="UP001055712"/>
    </source>
</evidence>
<evidence type="ECO:0000313" key="3">
    <source>
        <dbReference type="EMBL" id="KAI3433675.1"/>
    </source>
</evidence>
<comment type="caution">
    <text evidence="3">The sequence shown here is derived from an EMBL/GenBank/DDBJ whole genome shotgun (WGS) entry which is preliminary data.</text>
</comment>
<feature type="compositionally biased region" description="Polar residues" evidence="1">
    <location>
        <begin position="772"/>
        <end position="782"/>
    </location>
</feature>
<feature type="region of interest" description="Disordered" evidence="1">
    <location>
        <begin position="248"/>
        <end position="285"/>
    </location>
</feature>
<dbReference type="EMBL" id="SIDB01000004">
    <property type="protein sequence ID" value="KAI3433675.1"/>
    <property type="molecule type" value="Genomic_DNA"/>
</dbReference>
<feature type="compositionally biased region" description="Low complexity" evidence="1">
    <location>
        <begin position="398"/>
        <end position="415"/>
    </location>
</feature>
<dbReference type="Pfam" id="PF10358">
    <property type="entry name" value="NT-C2"/>
    <property type="match status" value="1"/>
</dbReference>
<dbReference type="PROSITE" id="PS51840">
    <property type="entry name" value="C2_NT"/>
    <property type="match status" value="1"/>
</dbReference>
<sequence length="1127" mass="115726">MGIFKKHQGKGVRLTFSLHIHTLSWPIGAGSLCVRFERGSHKGSTRAVEPAVKGGHAIYAFEEQLTLPATLFQDVTASKRRASGGLGPFEPKLLQLSVVPDSRSGAAKHTGQPVGSVSLNLADFARADGGLQDELVLAGPGGSTLVTPSGPPKLLVTIRCRDAKGGGPELALEPSASSWVQGGLPTRLSTDADASRQTGQANSGSGGAGAGAGAGAAAAGGAAGAAAEPGSLEGARYDEDGILLDTEEQEQEQEQLQQEAASAAGGEVESSLQPSASVRRNLGSALEGAEASDACTGGGGGGGGGMLHAEVQSQLQASGGSASAASAPGVVGGFAMARLASGRGMTLTVQPSTPAVQPLGGSESPGPGSTTQQSSLSAGGDPTAPFTVPPSSARRFAQRGGTAAAEEAAGATGRRWAWRREGGGGGGVAAGGARQAFAAGGGVSAFQRARVDSASKQDGVSGAPAASAASHSSSTEPPSRRGTSEEQQRGAVSGGSGLPPPILAGTDSGLSLPSGSLDAARGSAAPLQDQQLLLQRSMMLRPALSVLEASSLPSPSATLAGVQGTAMVEGMLHELRSLAALESAIYLAGGRKASAGSGGRHLHAPARRLARTILSLGPQEGLSFGLQAICAVQGVAGAGSGDMHRLSFWWSNVLQLRCMFSALCQGLDTQLGPQASQQPVSPTTAATAAYAAAAAAEVSRGAVVNGLEWMQALLPELRELEAWLFGEMVKFLWWRVLLRRVKTAVLRTRSSTSGGGSATASMMGPGIGGSNVNGLSRPSSRSGPAPWATTLSTGTEVKSPSSVQGTPRSFESEEEAALHRWVQGLWAVERVARDPLRPIPAPRAHLALLHRQLISAVLRRLDTLLFRRLLMDEGGDPLSQRLSSMGSGHDAFSRSAEADEVLGSGAEAAAAGLLEPDLLPFPRGPLTFGTGVSLKMAVSRLNSWAADCGVKEERLPQAGRSTEMSDYRLFPCLRATADLLMMPKEVLADPQMRREVVPGLPLHRVCQLLERFQPDENAPDPLLPDLLESLQRESPRSDGASTPSPTAKAEGEYALPDERTLLAEGVIEPMGLEMDEESDEELEALASIHTRSGFSHLSPASSGAAGEHLRAQRFALLRGLWATAQQA</sequence>
<keyword evidence="4" id="KW-1185">Reference proteome</keyword>
<dbReference type="InterPro" id="IPR019448">
    <property type="entry name" value="NT-C2"/>
</dbReference>